<feature type="signal peptide" evidence="1">
    <location>
        <begin position="1"/>
        <end position="16"/>
    </location>
</feature>
<keyword evidence="1" id="KW-0732">Signal</keyword>
<sequence length="239" mass="24875">MYFSLLAATTLPLAMAGSVLQQRDCQGFERTDNSTNGHVQYGKQTKTSDELQCQATCTPAQGPHGIVFHSTLNVTTDGPDASQAVFELLNRGAGGIDARWIDLNETIVMNITNQDAGRKPGHGASGYWTFRPAMTCFEGVLNDCGDGGSGGIRERHPGQGLRNGNDALGKALYDGQIEWVGTGGDGSGEAASESKLPSYDEVADQATAAKKSGGSRLGLGAAEGLAVTVASLLGLLQLL</sequence>
<reference evidence="2 3" key="1">
    <citation type="submission" date="2023-01" db="EMBL/GenBank/DDBJ databases">
        <title>Analysis of 21 Apiospora genomes using comparative genomics revels a genus with tremendous synthesis potential of carbohydrate active enzymes and secondary metabolites.</title>
        <authorList>
            <person name="Sorensen T."/>
        </authorList>
    </citation>
    <scope>NUCLEOTIDE SEQUENCE [LARGE SCALE GENOMIC DNA]</scope>
    <source>
        <strain evidence="2 3">CBS 114990</strain>
    </source>
</reference>
<evidence type="ECO:0000313" key="3">
    <source>
        <dbReference type="Proteomes" id="UP001433268"/>
    </source>
</evidence>
<dbReference type="InterPro" id="IPR045702">
    <property type="entry name" value="DUF6060"/>
</dbReference>
<protein>
    <submittedName>
        <fullName evidence="2">Uncharacterized protein</fullName>
    </submittedName>
</protein>
<proteinExistence type="predicted"/>
<gene>
    <name evidence="2" type="ORF">PG997_004741</name>
</gene>
<keyword evidence="3" id="KW-1185">Reference proteome</keyword>
<evidence type="ECO:0000313" key="2">
    <source>
        <dbReference type="EMBL" id="KAK8089780.1"/>
    </source>
</evidence>
<accession>A0ABR1X2Y7</accession>
<feature type="chain" id="PRO_5045987438" evidence="1">
    <location>
        <begin position="17"/>
        <end position="239"/>
    </location>
</feature>
<dbReference type="Proteomes" id="UP001433268">
    <property type="component" value="Unassembled WGS sequence"/>
</dbReference>
<comment type="caution">
    <text evidence="2">The sequence shown here is derived from an EMBL/GenBank/DDBJ whole genome shotgun (WGS) entry which is preliminary data.</text>
</comment>
<dbReference type="GeneID" id="92042116"/>
<dbReference type="EMBL" id="JAQQWN010000004">
    <property type="protein sequence ID" value="KAK8089780.1"/>
    <property type="molecule type" value="Genomic_DNA"/>
</dbReference>
<evidence type="ECO:0000256" key="1">
    <source>
        <dbReference type="SAM" id="SignalP"/>
    </source>
</evidence>
<organism evidence="2 3">
    <name type="scientific">Apiospora hydei</name>
    <dbReference type="NCBI Taxonomy" id="1337664"/>
    <lineage>
        <taxon>Eukaryota</taxon>
        <taxon>Fungi</taxon>
        <taxon>Dikarya</taxon>
        <taxon>Ascomycota</taxon>
        <taxon>Pezizomycotina</taxon>
        <taxon>Sordariomycetes</taxon>
        <taxon>Xylariomycetidae</taxon>
        <taxon>Amphisphaeriales</taxon>
        <taxon>Apiosporaceae</taxon>
        <taxon>Apiospora</taxon>
    </lineage>
</organism>
<dbReference type="RefSeq" id="XP_066672674.1">
    <property type="nucleotide sequence ID" value="XM_066809056.1"/>
</dbReference>
<name>A0ABR1X2Y7_9PEZI</name>
<dbReference type="Pfam" id="PF19535">
    <property type="entry name" value="DUF6060"/>
    <property type="match status" value="1"/>
</dbReference>